<keyword evidence="3 6" id="KW-0560">Oxidoreductase</keyword>
<comment type="caution">
    <text evidence="8">The sequence shown here is derived from an EMBL/GenBank/DDBJ whole genome shotgun (WGS) entry which is preliminary data.</text>
</comment>
<evidence type="ECO:0000256" key="5">
    <source>
        <dbReference type="ARBA" id="ARBA00048542"/>
    </source>
</evidence>
<dbReference type="EMBL" id="JBHSMX010000062">
    <property type="protein sequence ID" value="MFC5523066.1"/>
    <property type="molecule type" value="Genomic_DNA"/>
</dbReference>
<dbReference type="InterPro" id="IPR023048">
    <property type="entry name" value="NADH:quinone_OxRdtase_FMN_depd"/>
</dbReference>
<comment type="catalytic activity">
    <reaction evidence="6">
        <text>2 a quinone + NADH + H(+) = 2 a 1,4-benzosemiquinone + NAD(+)</text>
        <dbReference type="Rhea" id="RHEA:65952"/>
        <dbReference type="ChEBI" id="CHEBI:15378"/>
        <dbReference type="ChEBI" id="CHEBI:57540"/>
        <dbReference type="ChEBI" id="CHEBI:57945"/>
        <dbReference type="ChEBI" id="CHEBI:132124"/>
        <dbReference type="ChEBI" id="CHEBI:134225"/>
    </reaction>
</comment>
<evidence type="ECO:0000313" key="9">
    <source>
        <dbReference type="Proteomes" id="UP001596084"/>
    </source>
</evidence>
<comment type="function">
    <text evidence="6">Also exhibits azoreductase activity. Catalyzes the reductive cleavage of the azo bond in aromatic azo compounds to the corresponding amines.</text>
</comment>
<dbReference type="EC" id="1.7.1.17" evidence="6"/>
<evidence type="ECO:0000256" key="2">
    <source>
        <dbReference type="ARBA" id="ARBA00022643"/>
    </source>
</evidence>
<name>A0ABW0QDY8_9BURK</name>
<dbReference type="Proteomes" id="UP001596084">
    <property type="component" value="Unassembled WGS sequence"/>
</dbReference>
<dbReference type="Gene3D" id="3.40.50.360">
    <property type="match status" value="1"/>
</dbReference>
<comment type="subunit">
    <text evidence="6">Homodimer.</text>
</comment>
<dbReference type="InterPro" id="IPR029039">
    <property type="entry name" value="Flavoprotein-like_sf"/>
</dbReference>
<sequence length="216" mass="22719">MNKLLHIDSSILGGNSVSRQLTAQIVASWRAAKPDTEISYLDLAADTPSHLSAESLGFRAPAGAELSEEQKRENAISEALVSQFMASDVIVVGAPLYNFAIPSQLKAWIDRVAQVGRTFKYTEKGPVGLAGGKTVIVASTRGGVYSTSDAGNAMEHQESYLKTVFGFFGITDVRFVRAEGLAMGEAAKTAALAAAEVEITAQTQTAANQPQAALAA</sequence>
<dbReference type="InterPro" id="IPR050104">
    <property type="entry name" value="FMN-dep_NADH:Q_OxRdtase_AzoR1"/>
</dbReference>
<dbReference type="HAMAP" id="MF_01216">
    <property type="entry name" value="Azoreductase_type1"/>
    <property type="match status" value="1"/>
</dbReference>
<keyword evidence="4 6" id="KW-0520">NAD</keyword>
<keyword evidence="2 6" id="KW-0288">FMN</keyword>
<dbReference type="SUPFAM" id="SSF52218">
    <property type="entry name" value="Flavoproteins"/>
    <property type="match status" value="1"/>
</dbReference>
<evidence type="ECO:0000256" key="3">
    <source>
        <dbReference type="ARBA" id="ARBA00023002"/>
    </source>
</evidence>
<protein>
    <recommendedName>
        <fullName evidence="6">FMN dependent NADH:quinone oxidoreductase</fullName>
        <ecNumber evidence="6">1.6.5.-</ecNumber>
    </recommendedName>
    <alternativeName>
        <fullName evidence="6">Azo-dye reductase</fullName>
    </alternativeName>
    <alternativeName>
        <fullName evidence="6">FMN-dependent NADH-azo compound oxidoreductase</fullName>
    </alternativeName>
    <alternativeName>
        <fullName evidence="6">FMN-dependent NADH-azoreductase</fullName>
        <ecNumber evidence="6">1.7.1.17</ecNumber>
    </alternativeName>
</protein>
<feature type="binding site" evidence="6">
    <location>
        <position position="10"/>
    </location>
    <ligand>
        <name>FMN</name>
        <dbReference type="ChEBI" id="CHEBI:58210"/>
    </ligand>
</feature>
<feature type="binding site" evidence="6">
    <location>
        <begin position="16"/>
        <end position="18"/>
    </location>
    <ligand>
        <name>FMN</name>
        <dbReference type="ChEBI" id="CHEBI:58210"/>
    </ligand>
</feature>
<proteinExistence type="inferred from homology"/>
<evidence type="ECO:0000313" key="8">
    <source>
        <dbReference type="EMBL" id="MFC5523066.1"/>
    </source>
</evidence>
<feature type="binding site" evidence="6">
    <location>
        <begin position="140"/>
        <end position="143"/>
    </location>
    <ligand>
        <name>FMN</name>
        <dbReference type="ChEBI" id="CHEBI:58210"/>
    </ligand>
</feature>
<organism evidence="8 9">
    <name type="scientific">Polaromonas jejuensis</name>
    <dbReference type="NCBI Taxonomy" id="457502"/>
    <lineage>
        <taxon>Bacteria</taxon>
        <taxon>Pseudomonadati</taxon>
        <taxon>Pseudomonadota</taxon>
        <taxon>Betaproteobacteria</taxon>
        <taxon>Burkholderiales</taxon>
        <taxon>Comamonadaceae</taxon>
        <taxon>Polaromonas</taxon>
    </lineage>
</organism>
<comment type="function">
    <text evidence="6">Quinone reductase that provides resistance to thiol-specific stress caused by electrophilic quinones.</text>
</comment>
<reference evidence="9" key="1">
    <citation type="journal article" date="2019" name="Int. J. Syst. Evol. Microbiol.">
        <title>The Global Catalogue of Microorganisms (GCM) 10K type strain sequencing project: providing services to taxonomists for standard genome sequencing and annotation.</title>
        <authorList>
            <consortium name="The Broad Institute Genomics Platform"/>
            <consortium name="The Broad Institute Genome Sequencing Center for Infectious Disease"/>
            <person name="Wu L."/>
            <person name="Ma J."/>
        </authorList>
    </citation>
    <scope>NUCLEOTIDE SEQUENCE [LARGE SCALE GENOMIC DNA]</scope>
    <source>
        <strain evidence="9">CGMCC 4.7277</strain>
    </source>
</reference>
<evidence type="ECO:0000256" key="1">
    <source>
        <dbReference type="ARBA" id="ARBA00022630"/>
    </source>
</evidence>
<gene>
    <name evidence="6" type="primary">azoR</name>
    <name evidence="8" type="ORF">ACFPP7_19435</name>
</gene>
<comment type="similarity">
    <text evidence="6">Belongs to the azoreductase type 1 family.</text>
</comment>
<dbReference type="InterPro" id="IPR003680">
    <property type="entry name" value="Flavodoxin_fold"/>
</dbReference>
<comment type="cofactor">
    <cofactor evidence="6">
        <name>FMN</name>
        <dbReference type="ChEBI" id="CHEBI:58210"/>
    </cofactor>
    <text evidence="6">Binds 1 FMN per subunit.</text>
</comment>
<evidence type="ECO:0000259" key="7">
    <source>
        <dbReference type="Pfam" id="PF02525"/>
    </source>
</evidence>
<comment type="caution">
    <text evidence="6">Lacks conserved residue(s) required for the propagation of feature annotation.</text>
</comment>
<dbReference type="PANTHER" id="PTHR43741">
    <property type="entry name" value="FMN-DEPENDENT NADH-AZOREDUCTASE 1"/>
    <property type="match status" value="1"/>
</dbReference>
<comment type="catalytic activity">
    <reaction evidence="5">
        <text>N,N-dimethyl-1,4-phenylenediamine + anthranilate + 2 NAD(+) = 2-(4-dimethylaminophenyl)diazenylbenzoate + 2 NADH + 2 H(+)</text>
        <dbReference type="Rhea" id="RHEA:55872"/>
        <dbReference type="ChEBI" id="CHEBI:15378"/>
        <dbReference type="ChEBI" id="CHEBI:15783"/>
        <dbReference type="ChEBI" id="CHEBI:16567"/>
        <dbReference type="ChEBI" id="CHEBI:57540"/>
        <dbReference type="ChEBI" id="CHEBI:57945"/>
        <dbReference type="ChEBI" id="CHEBI:71579"/>
        <dbReference type="EC" id="1.7.1.17"/>
    </reaction>
    <physiologicalReaction direction="right-to-left" evidence="5">
        <dbReference type="Rhea" id="RHEA:55874"/>
    </physiologicalReaction>
</comment>
<dbReference type="EC" id="1.6.5.-" evidence="6"/>
<evidence type="ECO:0000256" key="6">
    <source>
        <dbReference type="HAMAP-Rule" id="MF_01216"/>
    </source>
</evidence>
<dbReference type="RefSeq" id="WP_068834975.1">
    <property type="nucleotide sequence ID" value="NZ_JBHSMX010000062.1"/>
</dbReference>
<evidence type="ECO:0000256" key="4">
    <source>
        <dbReference type="ARBA" id="ARBA00023027"/>
    </source>
</evidence>
<dbReference type="Pfam" id="PF02525">
    <property type="entry name" value="Flavodoxin_2"/>
    <property type="match status" value="1"/>
</dbReference>
<accession>A0ABW0QDY8</accession>
<feature type="domain" description="Flavodoxin-like fold" evidence="7">
    <location>
        <begin position="3"/>
        <end position="200"/>
    </location>
</feature>
<keyword evidence="1 6" id="KW-0285">Flavoprotein</keyword>
<dbReference type="PANTHER" id="PTHR43741:SF4">
    <property type="entry name" value="FMN-DEPENDENT NADH:QUINONE OXIDOREDUCTASE"/>
    <property type="match status" value="1"/>
</dbReference>
<keyword evidence="9" id="KW-1185">Reference proteome</keyword>